<dbReference type="RefSeq" id="WP_149569340.1">
    <property type="nucleotide sequence ID" value="NZ_CP035807.1"/>
</dbReference>
<dbReference type="GO" id="GO:0006935">
    <property type="term" value="P:chemotaxis"/>
    <property type="evidence" value="ECO:0007669"/>
    <property type="project" value="InterPro"/>
</dbReference>
<dbReference type="OrthoDB" id="9794382at2"/>
<evidence type="ECO:0000313" key="3">
    <source>
        <dbReference type="EMBL" id="QEN06106.1"/>
    </source>
</evidence>
<dbReference type="InterPro" id="IPR036061">
    <property type="entry name" value="CheW-like_dom_sf"/>
</dbReference>
<dbReference type="Pfam" id="PF01739">
    <property type="entry name" value="CheR"/>
    <property type="match status" value="1"/>
</dbReference>
<name>A0A5C1QHS0_9SPIO</name>
<dbReference type="Gene3D" id="2.30.30.40">
    <property type="entry name" value="SH3 Domains"/>
    <property type="match status" value="1"/>
</dbReference>
<sequence>MEEEKTSVATEEKDISVNIDYKMVTFTLAGKDYGINIMNVASISKADRFTFVPNTAPFVRGVYNLRGEIISIIDLRLFFGLDVPVKKENELENMVILQLEYGHLIGVIVDGIDRVVGVSSSKIQPSHPLFGDVNIEYIHGVVENSNKLYIILDVEKIFSTNPEVVDKQIEAIGLLNKQEELNITKEESIDMGFFKDTLKTFKNFNVSPINLNWLKDRGRVWKQYRNAEGKDFQLESDASASEFLLPFFSPYTGKFWSTEYIEEVKKVLPEVSSGIIQVWNPGCGKGYESYSIACMLKDHYRDTQIKIHAGDSDLLSISSAPALNFSKADVPNSYLDYIEESINGYQFNKEIKDAIRFEYHDVSNTDHFAGYQLIVARDIVSFLSEEDQMKFFASVSKKMKSGGVLILGENEELPDIDNWSEKSVGSLKVYVKK</sequence>
<dbReference type="PROSITE" id="PS50851">
    <property type="entry name" value="CHEW"/>
    <property type="match status" value="1"/>
</dbReference>
<dbReference type="GO" id="GO:0007165">
    <property type="term" value="P:signal transduction"/>
    <property type="evidence" value="ECO:0007669"/>
    <property type="project" value="InterPro"/>
</dbReference>
<reference evidence="3 4" key="2">
    <citation type="submission" date="2019-09" db="EMBL/GenBank/DDBJ databases">
        <title>Complete Genome Sequence and Methylome Analysis of free living Spirochaetas.</title>
        <authorList>
            <person name="Leshcheva N."/>
            <person name="Mikheeva N."/>
        </authorList>
    </citation>
    <scope>NUCLEOTIDE SEQUENCE [LARGE SCALE GENOMIC DNA]</scope>
    <source>
        <strain evidence="3 4">P</strain>
    </source>
</reference>
<dbReference type="PANTHER" id="PTHR22617">
    <property type="entry name" value="CHEMOTAXIS SENSOR HISTIDINE KINASE-RELATED"/>
    <property type="match status" value="1"/>
</dbReference>
<dbReference type="PROSITE" id="PS50123">
    <property type="entry name" value="CHER"/>
    <property type="match status" value="1"/>
</dbReference>
<proteinExistence type="predicted"/>
<protein>
    <submittedName>
        <fullName evidence="3">Chemotaxis protein CheW</fullName>
    </submittedName>
</protein>
<accession>A0A5C1QHS0</accession>
<dbReference type="InterPro" id="IPR029063">
    <property type="entry name" value="SAM-dependent_MTases_sf"/>
</dbReference>
<dbReference type="SMART" id="SM00260">
    <property type="entry name" value="CheW"/>
    <property type="match status" value="1"/>
</dbReference>
<evidence type="ECO:0000259" key="1">
    <source>
        <dbReference type="PROSITE" id="PS50123"/>
    </source>
</evidence>
<organism evidence="3 4">
    <name type="scientific">Thiospirochaeta perfilievii</name>
    <dbReference type="NCBI Taxonomy" id="252967"/>
    <lineage>
        <taxon>Bacteria</taxon>
        <taxon>Pseudomonadati</taxon>
        <taxon>Spirochaetota</taxon>
        <taxon>Spirochaetia</taxon>
        <taxon>Spirochaetales</taxon>
        <taxon>Spirochaetaceae</taxon>
        <taxon>Thiospirochaeta</taxon>
    </lineage>
</organism>
<dbReference type="SMART" id="SM00138">
    <property type="entry name" value="MeTrc"/>
    <property type="match status" value="1"/>
</dbReference>
<dbReference type="InterPro" id="IPR022642">
    <property type="entry name" value="CheR_C"/>
</dbReference>
<dbReference type="InterPro" id="IPR002545">
    <property type="entry name" value="CheW-lke_dom"/>
</dbReference>
<dbReference type="Proteomes" id="UP000323824">
    <property type="component" value="Chromosome"/>
</dbReference>
<dbReference type="PANTHER" id="PTHR22617:SF23">
    <property type="entry name" value="CHEMOTAXIS PROTEIN CHEW"/>
    <property type="match status" value="1"/>
</dbReference>
<evidence type="ECO:0000313" key="4">
    <source>
        <dbReference type="Proteomes" id="UP000323824"/>
    </source>
</evidence>
<feature type="domain" description="CheR-type methyltransferase" evidence="1">
    <location>
        <begin position="241"/>
        <end position="433"/>
    </location>
</feature>
<dbReference type="GO" id="GO:0008757">
    <property type="term" value="F:S-adenosylmethionine-dependent methyltransferase activity"/>
    <property type="evidence" value="ECO:0007669"/>
    <property type="project" value="InterPro"/>
</dbReference>
<evidence type="ECO:0000259" key="2">
    <source>
        <dbReference type="PROSITE" id="PS50851"/>
    </source>
</evidence>
<dbReference type="SUPFAM" id="SSF50341">
    <property type="entry name" value="CheW-like"/>
    <property type="match status" value="1"/>
</dbReference>
<dbReference type="CDD" id="cd00732">
    <property type="entry name" value="CheW"/>
    <property type="match status" value="1"/>
</dbReference>
<dbReference type="AlphaFoldDB" id="A0A5C1QHS0"/>
<feature type="domain" description="CheW-like" evidence="2">
    <location>
        <begin position="20"/>
        <end position="163"/>
    </location>
</feature>
<dbReference type="PRINTS" id="PR00996">
    <property type="entry name" value="CHERMTFRASE"/>
</dbReference>
<keyword evidence="4" id="KW-1185">Reference proteome</keyword>
<dbReference type="GO" id="GO:0005829">
    <property type="term" value="C:cytosol"/>
    <property type="evidence" value="ECO:0007669"/>
    <property type="project" value="TreeGrafter"/>
</dbReference>
<dbReference type="InterPro" id="IPR000780">
    <property type="entry name" value="CheR_MeTrfase"/>
</dbReference>
<dbReference type="Gene3D" id="3.40.50.150">
    <property type="entry name" value="Vaccinia Virus protein VP39"/>
    <property type="match status" value="1"/>
</dbReference>
<gene>
    <name evidence="3" type="ORF">EW093_15905</name>
</gene>
<dbReference type="Gene3D" id="2.40.50.180">
    <property type="entry name" value="CheA-289, Domain 4"/>
    <property type="match status" value="1"/>
</dbReference>
<dbReference type="EMBL" id="CP035807">
    <property type="protein sequence ID" value="QEN06106.1"/>
    <property type="molecule type" value="Genomic_DNA"/>
</dbReference>
<dbReference type="InterPro" id="IPR039315">
    <property type="entry name" value="CheW"/>
</dbReference>
<dbReference type="Pfam" id="PF01584">
    <property type="entry name" value="CheW"/>
    <property type="match status" value="1"/>
</dbReference>
<dbReference type="SUPFAM" id="SSF53335">
    <property type="entry name" value="S-adenosyl-L-methionine-dependent methyltransferases"/>
    <property type="match status" value="1"/>
</dbReference>
<dbReference type="KEGG" id="sper:EW093_15905"/>
<reference evidence="3 4" key="1">
    <citation type="submission" date="2019-02" db="EMBL/GenBank/DDBJ databases">
        <authorList>
            <person name="Fomenkov A."/>
            <person name="Dubinina G."/>
            <person name="Grabovich M."/>
            <person name="Vincze T."/>
            <person name="Roberts R.J."/>
        </authorList>
    </citation>
    <scope>NUCLEOTIDE SEQUENCE [LARGE SCALE GENOMIC DNA]</scope>
    <source>
        <strain evidence="3 4">P</strain>
    </source>
</reference>